<dbReference type="InterPro" id="IPR008928">
    <property type="entry name" value="6-hairpin_glycosidase_sf"/>
</dbReference>
<comment type="caution">
    <text evidence="1">The sequence shown here is derived from an EMBL/GenBank/DDBJ whole genome shotgun (WGS) entry which is preliminary data.</text>
</comment>
<evidence type="ECO:0000313" key="2">
    <source>
        <dbReference type="Proteomes" id="UP000652763"/>
    </source>
</evidence>
<dbReference type="InterPro" id="IPR053169">
    <property type="entry name" value="MUG_Protein"/>
</dbReference>
<evidence type="ECO:0000313" key="1">
    <source>
        <dbReference type="EMBL" id="MBD8044847.1"/>
    </source>
</evidence>
<name>A0ABR8YL25_9MICC</name>
<dbReference type="Proteomes" id="UP000652763">
    <property type="component" value="Unassembled WGS sequence"/>
</dbReference>
<dbReference type="PANTHER" id="PTHR47791:SF3">
    <property type="entry name" value="MEIOTICALLY UP-REGULATED GENE 191 PROTEIN"/>
    <property type="match status" value="1"/>
</dbReference>
<accession>A0ABR8YL25</accession>
<keyword evidence="1" id="KW-0378">Hydrolase</keyword>
<dbReference type="InterPro" id="IPR005198">
    <property type="entry name" value="Glyco_hydro_76"/>
</dbReference>
<dbReference type="Pfam" id="PF03663">
    <property type="entry name" value="Glyco_hydro_76"/>
    <property type="match status" value="1"/>
</dbReference>
<sequence>MPAAQTVRNAELRADTAAQSVTTAFGGRLFNLPGTHLGAVRAPHPLPRGAGPWHYWWQAHYVDLLVDTGLRSRATLSGKGFSDVDPIRLADVLIRTIRLRNGGRITNNFYDDMAWLALASLRVDSLPGPPRGTKPRHQRLRESLGSALRSAHTQDFGGGLFWDRSRTFKNTPATAPAALFFARGGDRDRAQALIDWLNTVLLDPDTGLYFDGVRMEGTRLLVETPVYTYNQGPVLGALLELGGPANLARATELVQATAAHLVYDDDAGYDDDAPLLRTHGSGDGGLFTGILCRYLAEAAAAPTLDLQTRHLAGTLVTELAERLWKGRATRNNLAVFSADPRRTADESYPAGAGVELSTQLQAWMVLEASVRVARLDTGPAEGEESA</sequence>
<dbReference type="GO" id="GO:0016787">
    <property type="term" value="F:hydrolase activity"/>
    <property type="evidence" value="ECO:0007669"/>
    <property type="project" value="UniProtKB-KW"/>
</dbReference>
<dbReference type="RefSeq" id="WP_191748201.1">
    <property type="nucleotide sequence ID" value="NZ_JACSQC010000006.1"/>
</dbReference>
<dbReference type="Gene3D" id="1.50.10.20">
    <property type="match status" value="1"/>
</dbReference>
<organism evidence="1 2">
    <name type="scientific">Arthrobacter pullicola</name>
    <dbReference type="NCBI Taxonomy" id="2762224"/>
    <lineage>
        <taxon>Bacteria</taxon>
        <taxon>Bacillati</taxon>
        <taxon>Actinomycetota</taxon>
        <taxon>Actinomycetes</taxon>
        <taxon>Micrococcales</taxon>
        <taxon>Micrococcaceae</taxon>
        <taxon>Arthrobacter</taxon>
    </lineage>
</organism>
<protein>
    <submittedName>
        <fullName evidence="1">Glycosyl hydrolase</fullName>
    </submittedName>
</protein>
<dbReference type="PANTHER" id="PTHR47791">
    <property type="entry name" value="MEIOTICALLY UP-REGULATED GENE 191 PROTEIN"/>
    <property type="match status" value="1"/>
</dbReference>
<gene>
    <name evidence="1" type="ORF">H9638_13630</name>
</gene>
<dbReference type="EMBL" id="JACSQC010000006">
    <property type="protein sequence ID" value="MBD8044847.1"/>
    <property type="molecule type" value="Genomic_DNA"/>
</dbReference>
<reference evidence="1 2" key="1">
    <citation type="submission" date="2020-08" db="EMBL/GenBank/DDBJ databases">
        <title>A Genomic Blueprint of the Chicken Gut Microbiome.</title>
        <authorList>
            <person name="Gilroy R."/>
            <person name="Ravi A."/>
            <person name="Getino M."/>
            <person name="Pursley I."/>
            <person name="Horton D.L."/>
            <person name="Alikhan N.-F."/>
            <person name="Baker D."/>
            <person name="Gharbi K."/>
            <person name="Hall N."/>
            <person name="Watson M."/>
            <person name="Adriaenssens E.M."/>
            <person name="Foster-Nyarko E."/>
            <person name="Jarju S."/>
            <person name="Secka A."/>
            <person name="Antonio M."/>
            <person name="Oren A."/>
            <person name="Chaudhuri R."/>
            <person name="La Ragione R.M."/>
            <person name="Hildebrand F."/>
            <person name="Pallen M.J."/>
        </authorList>
    </citation>
    <scope>NUCLEOTIDE SEQUENCE [LARGE SCALE GENOMIC DNA]</scope>
    <source>
        <strain evidence="1 2">Sa2BUA2</strain>
    </source>
</reference>
<proteinExistence type="predicted"/>
<dbReference type="SUPFAM" id="SSF48208">
    <property type="entry name" value="Six-hairpin glycosidases"/>
    <property type="match status" value="1"/>
</dbReference>
<keyword evidence="2" id="KW-1185">Reference proteome</keyword>